<dbReference type="EMBL" id="FNIT01000002">
    <property type="protein sequence ID" value="SDN87694.1"/>
    <property type="molecule type" value="Genomic_DNA"/>
</dbReference>
<dbReference type="GO" id="GO:0003700">
    <property type="term" value="F:DNA-binding transcription factor activity"/>
    <property type="evidence" value="ECO:0007669"/>
    <property type="project" value="InterPro"/>
</dbReference>
<name>A0A1H0EZ60_9HYPH</name>
<dbReference type="InterPro" id="IPR018060">
    <property type="entry name" value="HTH_AraC"/>
</dbReference>
<accession>A0A1H0EZ60</accession>
<proteinExistence type="predicted"/>
<dbReference type="STRING" id="1166073.SAMN05192530_102287"/>
<dbReference type="InterPro" id="IPR011051">
    <property type="entry name" value="RmlC_Cupin_sf"/>
</dbReference>
<dbReference type="CDD" id="cd06999">
    <property type="entry name" value="cupin_HpaA-like_N"/>
    <property type="match status" value="1"/>
</dbReference>
<evidence type="ECO:0000259" key="5">
    <source>
        <dbReference type="PROSITE" id="PS01124"/>
    </source>
</evidence>
<keyword evidence="1" id="KW-0805">Transcription regulation</keyword>
<dbReference type="PROSITE" id="PS01124">
    <property type="entry name" value="HTH_ARAC_FAMILY_2"/>
    <property type="match status" value="1"/>
</dbReference>
<evidence type="ECO:0000256" key="4">
    <source>
        <dbReference type="ARBA" id="ARBA00023163"/>
    </source>
</evidence>
<evidence type="ECO:0000256" key="2">
    <source>
        <dbReference type="ARBA" id="ARBA00023125"/>
    </source>
</evidence>
<keyword evidence="4" id="KW-0804">Transcription</keyword>
<dbReference type="Pfam" id="PF02311">
    <property type="entry name" value="AraC_binding"/>
    <property type="match status" value="1"/>
</dbReference>
<dbReference type="PRINTS" id="PR00032">
    <property type="entry name" value="HTHARAC"/>
</dbReference>
<keyword evidence="7" id="KW-1185">Reference proteome</keyword>
<evidence type="ECO:0000256" key="3">
    <source>
        <dbReference type="ARBA" id="ARBA00023159"/>
    </source>
</evidence>
<feature type="domain" description="HTH araC/xylS-type" evidence="5">
    <location>
        <begin position="194"/>
        <end position="292"/>
    </location>
</feature>
<reference evidence="6 7" key="1">
    <citation type="submission" date="2016-10" db="EMBL/GenBank/DDBJ databases">
        <authorList>
            <person name="de Groot N.N."/>
        </authorList>
    </citation>
    <scope>NUCLEOTIDE SEQUENCE [LARGE SCALE GENOMIC DNA]</scope>
    <source>
        <strain evidence="7">L7-484,KACC 16230,DSM 25025</strain>
    </source>
</reference>
<dbReference type="GO" id="GO:0043565">
    <property type="term" value="F:sequence-specific DNA binding"/>
    <property type="evidence" value="ECO:0007669"/>
    <property type="project" value="InterPro"/>
</dbReference>
<evidence type="ECO:0000313" key="7">
    <source>
        <dbReference type="Proteomes" id="UP000198793"/>
    </source>
</evidence>
<dbReference type="PANTHER" id="PTHR46796">
    <property type="entry name" value="HTH-TYPE TRANSCRIPTIONAL ACTIVATOR RHAS-RELATED"/>
    <property type="match status" value="1"/>
</dbReference>
<evidence type="ECO:0000256" key="1">
    <source>
        <dbReference type="ARBA" id="ARBA00023015"/>
    </source>
</evidence>
<dbReference type="InterPro" id="IPR020449">
    <property type="entry name" value="Tscrpt_reg_AraC-type_HTH"/>
</dbReference>
<dbReference type="InterPro" id="IPR003313">
    <property type="entry name" value="AraC-bd"/>
</dbReference>
<dbReference type="InterPro" id="IPR018062">
    <property type="entry name" value="HTH_AraC-typ_CS"/>
</dbReference>
<dbReference type="Pfam" id="PF12833">
    <property type="entry name" value="HTH_18"/>
    <property type="match status" value="1"/>
</dbReference>
<dbReference type="InterPro" id="IPR014710">
    <property type="entry name" value="RmlC-like_jellyroll"/>
</dbReference>
<organism evidence="6 7">
    <name type="scientific">Aureimonas jatrophae</name>
    <dbReference type="NCBI Taxonomy" id="1166073"/>
    <lineage>
        <taxon>Bacteria</taxon>
        <taxon>Pseudomonadati</taxon>
        <taxon>Pseudomonadota</taxon>
        <taxon>Alphaproteobacteria</taxon>
        <taxon>Hyphomicrobiales</taxon>
        <taxon>Aurantimonadaceae</taxon>
        <taxon>Aureimonas</taxon>
    </lineage>
</organism>
<dbReference type="Gene3D" id="2.60.120.10">
    <property type="entry name" value="Jelly Rolls"/>
    <property type="match status" value="1"/>
</dbReference>
<keyword evidence="2" id="KW-0238">DNA-binding</keyword>
<dbReference type="Gene3D" id="1.10.10.60">
    <property type="entry name" value="Homeodomain-like"/>
    <property type="match status" value="1"/>
</dbReference>
<dbReference type="PROSITE" id="PS00041">
    <property type="entry name" value="HTH_ARAC_FAMILY_1"/>
    <property type="match status" value="1"/>
</dbReference>
<dbReference type="InterPro" id="IPR050204">
    <property type="entry name" value="AraC_XylS_family_regulators"/>
</dbReference>
<dbReference type="AlphaFoldDB" id="A0A1H0EZ60"/>
<protein>
    <submittedName>
        <fullName evidence="6">Transcriptional regulator, AraC family</fullName>
    </submittedName>
</protein>
<dbReference type="RefSeq" id="WP_090670354.1">
    <property type="nucleotide sequence ID" value="NZ_FNIT01000002.1"/>
</dbReference>
<dbReference type="SUPFAM" id="SSF51182">
    <property type="entry name" value="RmlC-like cupins"/>
    <property type="match status" value="1"/>
</dbReference>
<keyword evidence="3" id="KW-0010">Activator</keyword>
<dbReference type="InterPro" id="IPR009057">
    <property type="entry name" value="Homeodomain-like_sf"/>
</dbReference>
<dbReference type="SUPFAM" id="SSF46689">
    <property type="entry name" value="Homeodomain-like"/>
    <property type="match status" value="1"/>
</dbReference>
<dbReference type="SMART" id="SM00342">
    <property type="entry name" value="HTH_ARAC"/>
    <property type="match status" value="1"/>
</dbReference>
<dbReference type="Proteomes" id="UP000198793">
    <property type="component" value="Unassembled WGS sequence"/>
</dbReference>
<dbReference type="OrthoDB" id="9809338at2"/>
<evidence type="ECO:0000313" key="6">
    <source>
        <dbReference type="EMBL" id="SDN87694.1"/>
    </source>
</evidence>
<gene>
    <name evidence="6" type="ORF">SAMN05192530_102287</name>
</gene>
<sequence>MCSVRSDLLPIPVYALYGEAEGQRLRAGVHAETISSRSSGLGWRIAPHRHSHLFQALLVTEGRASASAEGRRLELVAPALAWVPPLVVHAYDFTPHTVGIVVSVPSAILENGLALAPAVLGRLGRFLTLDAALPGGDWDEARFLAQTLLRDYGDLAAGREAALSARAALLALWVARRADAGEEGSGEPLVPIVRRFLARVEASYAEAGSLSRYAREIGVSPSHLTRACRRVTGRSPARLIHDRRLVEAKRLLAYTALPVAQVAYRLGFRDAAYFSRFFRARVGTAPLAFRHLADDSLGTHP</sequence>
<dbReference type="PANTHER" id="PTHR46796:SF6">
    <property type="entry name" value="ARAC SUBFAMILY"/>
    <property type="match status" value="1"/>
</dbReference>
<dbReference type="InterPro" id="IPR047264">
    <property type="entry name" value="Cupin_HpaA-like_N"/>
</dbReference>